<evidence type="ECO:0000256" key="1">
    <source>
        <dbReference type="SAM" id="MobiDB-lite"/>
    </source>
</evidence>
<proteinExistence type="predicted"/>
<sequence>LISSTISSHRNTPVPAAHLSLCNHTDLRENPNGKDDNPRGRVLRHHRQCQGQDSGQGRHPAGPAAAHLRQEAARGRPNPSRLQYLEGVDSALGAPAEGRSQEEEEEDQHQAQKNQAQEEEGQARRAPVLQGR</sequence>
<feature type="non-terminal residue" evidence="2">
    <location>
        <position position="1"/>
    </location>
</feature>
<organism evidence="2 3">
    <name type="scientific">Parasponia andersonii</name>
    <name type="common">Sponia andersonii</name>
    <dbReference type="NCBI Taxonomy" id="3476"/>
    <lineage>
        <taxon>Eukaryota</taxon>
        <taxon>Viridiplantae</taxon>
        <taxon>Streptophyta</taxon>
        <taxon>Embryophyta</taxon>
        <taxon>Tracheophyta</taxon>
        <taxon>Spermatophyta</taxon>
        <taxon>Magnoliopsida</taxon>
        <taxon>eudicotyledons</taxon>
        <taxon>Gunneridae</taxon>
        <taxon>Pentapetalae</taxon>
        <taxon>rosids</taxon>
        <taxon>fabids</taxon>
        <taxon>Rosales</taxon>
        <taxon>Cannabaceae</taxon>
        <taxon>Parasponia</taxon>
    </lineage>
</organism>
<protein>
    <submittedName>
        <fullName evidence="2">Uncharacterized protein</fullName>
    </submittedName>
</protein>
<feature type="compositionally biased region" description="Basic and acidic residues" evidence="1">
    <location>
        <begin position="25"/>
        <end position="39"/>
    </location>
</feature>
<reference evidence="3" key="1">
    <citation type="submission" date="2016-06" db="EMBL/GenBank/DDBJ databases">
        <title>Parallel loss of symbiosis genes in relatives of nitrogen-fixing non-legume Parasponia.</title>
        <authorList>
            <person name="Van Velzen R."/>
            <person name="Holmer R."/>
            <person name="Bu F."/>
            <person name="Rutten L."/>
            <person name="Van Zeijl A."/>
            <person name="Liu W."/>
            <person name="Santuari L."/>
            <person name="Cao Q."/>
            <person name="Sharma T."/>
            <person name="Shen D."/>
            <person name="Roswanjaya Y."/>
            <person name="Wardhani T."/>
            <person name="Kalhor M.S."/>
            <person name="Jansen J."/>
            <person name="Van den Hoogen J."/>
            <person name="Gungor B."/>
            <person name="Hartog M."/>
            <person name="Hontelez J."/>
            <person name="Verver J."/>
            <person name="Yang W.-C."/>
            <person name="Schijlen E."/>
            <person name="Repin R."/>
            <person name="Schilthuizen M."/>
            <person name="Schranz E."/>
            <person name="Heidstra R."/>
            <person name="Miyata K."/>
            <person name="Fedorova E."/>
            <person name="Kohlen W."/>
            <person name="Bisseling T."/>
            <person name="Smit S."/>
            <person name="Geurts R."/>
        </authorList>
    </citation>
    <scope>NUCLEOTIDE SEQUENCE [LARGE SCALE GENOMIC DNA]</scope>
    <source>
        <strain evidence="3">cv. WU1-14</strain>
    </source>
</reference>
<keyword evidence="3" id="KW-1185">Reference proteome</keyword>
<evidence type="ECO:0000313" key="2">
    <source>
        <dbReference type="EMBL" id="PON44848.1"/>
    </source>
</evidence>
<accession>A0A2P5B7S3</accession>
<dbReference type="AlphaFoldDB" id="A0A2P5B7S3"/>
<dbReference type="OrthoDB" id="5417969at2759"/>
<feature type="region of interest" description="Disordered" evidence="1">
    <location>
        <begin position="23"/>
        <end position="132"/>
    </location>
</feature>
<evidence type="ECO:0000313" key="3">
    <source>
        <dbReference type="Proteomes" id="UP000237105"/>
    </source>
</evidence>
<dbReference type="STRING" id="3476.A0A2P5B7S3"/>
<comment type="caution">
    <text evidence="2">The sequence shown here is derived from an EMBL/GenBank/DDBJ whole genome shotgun (WGS) entry which is preliminary data.</text>
</comment>
<dbReference type="Proteomes" id="UP000237105">
    <property type="component" value="Unassembled WGS sequence"/>
</dbReference>
<name>A0A2P5B7S3_PARAD</name>
<gene>
    <name evidence="2" type="ORF">PanWU01x14_263290</name>
</gene>
<dbReference type="EMBL" id="JXTB01000342">
    <property type="protein sequence ID" value="PON44848.1"/>
    <property type="molecule type" value="Genomic_DNA"/>
</dbReference>